<dbReference type="Pfam" id="PF00089">
    <property type="entry name" value="Trypsin"/>
    <property type="match status" value="2"/>
</dbReference>
<evidence type="ECO:0000256" key="2">
    <source>
        <dbReference type="ARBA" id="ARBA00022525"/>
    </source>
</evidence>
<name>A0A8W7P943_ANOCL</name>
<evidence type="ECO:0000313" key="11">
    <source>
        <dbReference type="EnsemblMetazoa" id="ACOM027076-PA.1"/>
    </source>
</evidence>
<reference evidence="11" key="1">
    <citation type="submission" date="2022-08" db="UniProtKB">
        <authorList>
            <consortium name="EnsemblMetazoa"/>
        </authorList>
    </citation>
    <scope>IDENTIFICATION</scope>
</reference>
<feature type="chain" id="PRO_5036469114" description="Peptidase S1 domain-containing protein" evidence="9">
    <location>
        <begin position="22"/>
        <end position="439"/>
    </location>
</feature>
<keyword evidence="5" id="KW-0391">Immunity</keyword>
<dbReference type="InterPro" id="IPR001314">
    <property type="entry name" value="Peptidase_S1A"/>
</dbReference>
<dbReference type="PROSITE" id="PS00134">
    <property type="entry name" value="TRYPSIN_HIS"/>
    <property type="match status" value="1"/>
</dbReference>
<comment type="similarity">
    <text evidence="8">Belongs to the peptidase S1 family. CLIP subfamily.</text>
</comment>
<dbReference type="InterPro" id="IPR043504">
    <property type="entry name" value="Peptidase_S1_PA_chymotrypsin"/>
</dbReference>
<dbReference type="VEuPathDB" id="VectorBase:ACON2_032185"/>
<dbReference type="VEuPathDB" id="VectorBase:ACON2_034665"/>
<dbReference type="InterPro" id="IPR018114">
    <property type="entry name" value="TRYPSIN_HIS"/>
</dbReference>
<dbReference type="SMART" id="SM00020">
    <property type="entry name" value="Tryp_SPc"/>
    <property type="match status" value="1"/>
</dbReference>
<evidence type="ECO:0000256" key="1">
    <source>
        <dbReference type="ARBA" id="ARBA00004613"/>
    </source>
</evidence>
<dbReference type="AlphaFoldDB" id="A0A8W7P943"/>
<feature type="signal peptide" evidence="9">
    <location>
        <begin position="1"/>
        <end position="21"/>
    </location>
</feature>
<keyword evidence="4 9" id="KW-0732">Signal</keyword>
<keyword evidence="2" id="KW-0964">Secreted</keyword>
<dbReference type="PANTHER" id="PTHR24256">
    <property type="entry name" value="TRYPTASE-RELATED"/>
    <property type="match status" value="1"/>
</dbReference>
<dbReference type="CDD" id="cd00190">
    <property type="entry name" value="Tryp_SPc"/>
    <property type="match status" value="1"/>
</dbReference>
<dbReference type="FunFam" id="2.40.10.10:FF:000028">
    <property type="entry name" value="Serine protease easter"/>
    <property type="match status" value="1"/>
</dbReference>
<sequence length="439" mass="48465">LIMLGVTILLVALHGAHQATAQLNTCTGGKICIPIEQCPLFGSNSRATWTEATMNQFRARVCEREPTIDGWTKYKVCCEPPAPSEPRDGRKPGLDLLDLESCGMNRMHSNESVENNGTLGKLPWIALLKTSSGEYHCAGTLISKRYVLTTAFCIISKNLAFVQLRKKDCDERGACTLKPQDIPIERTIGHDSSNKPWLFNNIGLVRLALDASFNSDLLDLEGCGMNRMQNNETLGNNDNLGQLPWIASIKSSSGQHICGGSLISKRYVLTAAHCLGHNDLAFVQLRKKDCDESGVCTLAKEDIPIERTIGHDSYNKPVRSNDIGLVRLARDASFNSDVRPICLPMGPEYQTTASKYFVAPRGQDYASLNTDTIEITEVDLVTADQCQNRLNELIQMKRTIHESQICGLQSGRFDDCRNSGGPLTAVESFIDWILSNLEE</sequence>
<evidence type="ECO:0000256" key="4">
    <source>
        <dbReference type="ARBA" id="ARBA00022729"/>
    </source>
</evidence>
<dbReference type="InterPro" id="IPR051487">
    <property type="entry name" value="Ser/Thr_Proteases_Immune/Dev"/>
</dbReference>
<keyword evidence="3" id="KW-0399">Innate immunity</keyword>
<accession>A0A8W7P943</accession>
<evidence type="ECO:0000256" key="9">
    <source>
        <dbReference type="SAM" id="SignalP"/>
    </source>
</evidence>
<dbReference type="GO" id="GO:0004252">
    <property type="term" value="F:serine-type endopeptidase activity"/>
    <property type="evidence" value="ECO:0007669"/>
    <property type="project" value="InterPro"/>
</dbReference>
<dbReference type="Proteomes" id="UP000075882">
    <property type="component" value="Unassembled WGS sequence"/>
</dbReference>
<evidence type="ECO:0000259" key="10">
    <source>
        <dbReference type="PROSITE" id="PS50240"/>
    </source>
</evidence>
<keyword evidence="7" id="KW-0325">Glycoprotein</keyword>
<dbReference type="InterPro" id="IPR001254">
    <property type="entry name" value="Trypsin_dom"/>
</dbReference>
<dbReference type="GO" id="GO:0006508">
    <property type="term" value="P:proteolysis"/>
    <property type="evidence" value="ECO:0007669"/>
    <property type="project" value="InterPro"/>
</dbReference>
<dbReference type="GO" id="GO:0005576">
    <property type="term" value="C:extracellular region"/>
    <property type="evidence" value="ECO:0007669"/>
    <property type="project" value="UniProtKB-SubCell"/>
</dbReference>
<comment type="subcellular location">
    <subcellularLocation>
        <location evidence="1">Secreted</location>
    </subcellularLocation>
</comment>
<proteinExistence type="inferred from homology"/>
<dbReference type="EnsemblMetazoa" id="ACOM027076-RA">
    <property type="protein sequence ID" value="ACOM027076-PA.1"/>
    <property type="gene ID" value="ACOM027076"/>
</dbReference>
<evidence type="ECO:0000256" key="3">
    <source>
        <dbReference type="ARBA" id="ARBA00022588"/>
    </source>
</evidence>
<dbReference type="Gene3D" id="2.40.10.10">
    <property type="entry name" value="Trypsin-like serine proteases"/>
    <property type="match status" value="3"/>
</dbReference>
<evidence type="ECO:0000256" key="8">
    <source>
        <dbReference type="ARBA" id="ARBA00024195"/>
    </source>
</evidence>
<dbReference type="InterPro" id="IPR009003">
    <property type="entry name" value="Peptidase_S1_PA"/>
</dbReference>
<dbReference type="SUPFAM" id="SSF50494">
    <property type="entry name" value="Trypsin-like serine proteases"/>
    <property type="match status" value="2"/>
</dbReference>
<evidence type="ECO:0000256" key="5">
    <source>
        <dbReference type="ARBA" id="ARBA00022859"/>
    </source>
</evidence>
<dbReference type="GO" id="GO:0045087">
    <property type="term" value="P:innate immune response"/>
    <property type="evidence" value="ECO:0007669"/>
    <property type="project" value="UniProtKB-KW"/>
</dbReference>
<dbReference type="PROSITE" id="PS50240">
    <property type="entry name" value="TRYPSIN_DOM"/>
    <property type="match status" value="1"/>
</dbReference>
<evidence type="ECO:0000256" key="6">
    <source>
        <dbReference type="ARBA" id="ARBA00023157"/>
    </source>
</evidence>
<organism evidence="11">
    <name type="scientific">Anopheles coluzzii</name>
    <name type="common">African malaria mosquito</name>
    <dbReference type="NCBI Taxonomy" id="1518534"/>
    <lineage>
        <taxon>Eukaryota</taxon>
        <taxon>Metazoa</taxon>
        <taxon>Ecdysozoa</taxon>
        <taxon>Arthropoda</taxon>
        <taxon>Hexapoda</taxon>
        <taxon>Insecta</taxon>
        <taxon>Pterygota</taxon>
        <taxon>Neoptera</taxon>
        <taxon>Endopterygota</taxon>
        <taxon>Diptera</taxon>
        <taxon>Nematocera</taxon>
        <taxon>Culicoidea</taxon>
        <taxon>Culicidae</taxon>
        <taxon>Anophelinae</taxon>
        <taxon>Anopheles</taxon>
    </lineage>
</organism>
<feature type="domain" description="Peptidase S1" evidence="10">
    <location>
        <begin position="233"/>
        <end position="439"/>
    </location>
</feature>
<keyword evidence="6" id="KW-1015">Disulfide bond</keyword>
<protein>
    <recommendedName>
        <fullName evidence="10">Peptidase S1 domain-containing protein</fullName>
    </recommendedName>
</protein>
<dbReference type="PRINTS" id="PR00722">
    <property type="entry name" value="CHYMOTRYPSIN"/>
</dbReference>
<evidence type="ECO:0000256" key="7">
    <source>
        <dbReference type="ARBA" id="ARBA00023180"/>
    </source>
</evidence>